<evidence type="ECO:0000256" key="1">
    <source>
        <dbReference type="SAM" id="MobiDB-lite"/>
    </source>
</evidence>
<reference evidence="4" key="1">
    <citation type="submission" date="2016-10" db="EMBL/GenBank/DDBJ databases">
        <authorList>
            <person name="Varghese N."/>
            <person name="Submissions S."/>
        </authorList>
    </citation>
    <scope>NUCLEOTIDE SEQUENCE [LARGE SCALE GENOMIC DNA]</scope>
    <source>
        <strain evidence="4">DSM 22329</strain>
    </source>
</reference>
<evidence type="ECO:0000313" key="4">
    <source>
        <dbReference type="Proteomes" id="UP000199077"/>
    </source>
</evidence>
<feature type="transmembrane region" description="Helical" evidence="2">
    <location>
        <begin position="114"/>
        <end position="132"/>
    </location>
</feature>
<accession>A0A1H0NMS1</accession>
<dbReference type="Proteomes" id="UP000199077">
    <property type="component" value="Chromosome I"/>
</dbReference>
<name>A0A1H0NMS1_9MICO</name>
<feature type="region of interest" description="Disordered" evidence="1">
    <location>
        <begin position="423"/>
        <end position="443"/>
    </location>
</feature>
<feature type="transmembrane region" description="Helical" evidence="2">
    <location>
        <begin position="193"/>
        <end position="212"/>
    </location>
</feature>
<dbReference type="EMBL" id="LT629711">
    <property type="protein sequence ID" value="SDO93969.1"/>
    <property type="molecule type" value="Genomic_DNA"/>
</dbReference>
<feature type="transmembrane region" description="Helical" evidence="2">
    <location>
        <begin position="164"/>
        <end position="184"/>
    </location>
</feature>
<organism evidence="3 4">
    <name type="scientific">Pedococcus dokdonensis</name>
    <dbReference type="NCBI Taxonomy" id="443156"/>
    <lineage>
        <taxon>Bacteria</taxon>
        <taxon>Bacillati</taxon>
        <taxon>Actinomycetota</taxon>
        <taxon>Actinomycetes</taxon>
        <taxon>Micrococcales</taxon>
        <taxon>Intrasporangiaceae</taxon>
        <taxon>Pedococcus</taxon>
    </lineage>
</organism>
<keyword evidence="2" id="KW-0472">Membrane</keyword>
<keyword evidence="2" id="KW-1133">Transmembrane helix</keyword>
<gene>
    <name evidence="3" type="ORF">SAMN04489867_0985</name>
</gene>
<sequence>MPRGDRAAYLPLCSGSVRGTLVRAVGDAGAVIVRAGQLLWRHWPVLTLIYLLGAATHNGLLWFCVWLSEEHATTAAFVLPLVPMATLTALILALRELTPSLAHVRPPAMSRLTLLASTLIPFLTVYVSQQYLKEDTRAFLNAASSDELLERSGTATFNLDRTNIASGAALVGIVAGALLVRWLLDRLDLPQKAVGWGLFAAYVEVLWVWLLAKRLSNFTGEVEAWVRTRRLSHWLLDRWGDLIDVLGPVGRPVEAVGQWLWGAVGQADAIIVVPIAWLTVGAVVYGRKLERRDPRPVATPVARPAAPWQRGLTRVPAPVRRAGQEATANLRGRFSALGNGIRLLAVAGLAPMLLFCLVFLLSRQVEVGVSEVLRWIVGPRDFRDALTLSPYLSVVSRGAYTVVLVVLLGAAIDRILGHLDADEAPVSEPEPAPAQELGTSNSA</sequence>
<protein>
    <submittedName>
        <fullName evidence="3">Uncharacterized protein</fullName>
    </submittedName>
</protein>
<feature type="transmembrane region" description="Helical" evidence="2">
    <location>
        <begin position="48"/>
        <end position="68"/>
    </location>
</feature>
<proteinExistence type="predicted"/>
<feature type="compositionally biased region" description="Low complexity" evidence="1">
    <location>
        <begin position="424"/>
        <end position="436"/>
    </location>
</feature>
<keyword evidence="4" id="KW-1185">Reference proteome</keyword>
<feature type="transmembrane region" description="Helical" evidence="2">
    <location>
        <begin position="259"/>
        <end position="285"/>
    </location>
</feature>
<evidence type="ECO:0000256" key="2">
    <source>
        <dbReference type="SAM" id="Phobius"/>
    </source>
</evidence>
<feature type="transmembrane region" description="Helical" evidence="2">
    <location>
        <begin position="74"/>
        <end position="94"/>
    </location>
</feature>
<feature type="transmembrane region" description="Helical" evidence="2">
    <location>
        <begin position="391"/>
        <end position="412"/>
    </location>
</feature>
<keyword evidence="2" id="KW-0812">Transmembrane</keyword>
<dbReference type="AlphaFoldDB" id="A0A1H0NMS1"/>
<evidence type="ECO:0000313" key="3">
    <source>
        <dbReference type="EMBL" id="SDO93969.1"/>
    </source>
</evidence>
<dbReference type="STRING" id="443156.SAMN04489867_0985"/>
<feature type="transmembrane region" description="Helical" evidence="2">
    <location>
        <begin position="341"/>
        <end position="361"/>
    </location>
</feature>